<reference evidence="2 4" key="2">
    <citation type="journal article" date="2018" name="Plant J.">
        <title>The Physcomitrella patens chromosome-scale assembly reveals moss genome structure and evolution.</title>
        <authorList>
            <person name="Lang D."/>
            <person name="Ullrich K.K."/>
            <person name="Murat F."/>
            <person name="Fuchs J."/>
            <person name="Jenkins J."/>
            <person name="Haas F.B."/>
            <person name="Piednoel M."/>
            <person name="Gundlach H."/>
            <person name="Van Bel M."/>
            <person name="Meyberg R."/>
            <person name="Vives C."/>
            <person name="Morata J."/>
            <person name="Symeonidi A."/>
            <person name="Hiss M."/>
            <person name="Muchero W."/>
            <person name="Kamisugi Y."/>
            <person name="Saleh O."/>
            <person name="Blanc G."/>
            <person name="Decker E.L."/>
            <person name="van Gessel N."/>
            <person name="Grimwood J."/>
            <person name="Hayes R.D."/>
            <person name="Graham S.W."/>
            <person name="Gunter L.E."/>
            <person name="McDaniel S.F."/>
            <person name="Hoernstein S.N.W."/>
            <person name="Larsson A."/>
            <person name="Li F.W."/>
            <person name="Perroud P.F."/>
            <person name="Phillips J."/>
            <person name="Ranjan P."/>
            <person name="Rokshar D.S."/>
            <person name="Rothfels C.J."/>
            <person name="Schneider L."/>
            <person name="Shu S."/>
            <person name="Stevenson D.W."/>
            <person name="Thummler F."/>
            <person name="Tillich M."/>
            <person name="Villarreal Aguilar J.C."/>
            <person name="Widiez T."/>
            <person name="Wong G.K."/>
            <person name="Wymore A."/>
            <person name="Zhang Y."/>
            <person name="Zimmer A.D."/>
            <person name="Quatrano R.S."/>
            <person name="Mayer K.F.X."/>
            <person name="Goodstein D."/>
            <person name="Casacuberta J.M."/>
            <person name="Vandepoele K."/>
            <person name="Reski R."/>
            <person name="Cuming A.C."/>
            <person name="Tuskan G.A."/>
            <person name="Maumus F."/>
            <person name="Salse J."/>
            <person name="Schmutz J."/>
            <person name="Rensing S.A."/>
        </authorList>
    </citation>
    <scope>NUCLEOTIDE SEQUENCE [LARGE SCALE GENOMIC DNA]</scope>
    <source>
        <strain evidence="3 4">cv. Gransden 2004</strain>
    </source>
</reference>
<feature type="compositionally biased region" description="Basic and acidic residues" evidence="1">
    <location>
        <begin position="100"/>
        <end position="114"/>
    </location>
</feature>
<feature type="region of interest" description="Disordered" evidence="1">
    <location>
        <begin position="93"/>
        <end position="135"/>
    </location>
</feature>
<evidence type="ECO:0000313" key="4">
    <source>
        <dbReference type="Proteomes" id="UP000006727"/>
    </source>
</evidence>
<evidence type="ECO:0000313" key="3">
    <source>
        <dbReference type="EnsemblPlants" id="PAC:32925425.CDS.1"/>
    </source>
</evidence>
<dbReference type="AlphaFoldDB" id="A9RC36"/>
<reference evidence="3" key="3">
    <citation type="submission" date="2020-12" db="UniProtKB">
        <authorList>
            <consortium name="EnsemblPlants"/>
        </authorList>
    </citation>
    <scope>IDENTIFICATION</scope>
</reference>
<dbReference type="PaxDb" id="3218-PP1S2_510V6.1"/>
<protein>
    <submittedName>
        <fullName evidence="2 3">Uncharacterized protein</fullName>
    </submittedName>
</protein>
<accession>A9RC36</accession>
<dbReference type="InParanoid" id="A9RC36"/>
<dbReference type="Gramene" id="Pp3c7_19130V3.1">
    <property type="protein sequence ID" value="PAC:32925425.CDS.1"/>
    <property type="gene ID" value="Pp3c7_19130"/>
</dbReference>
<dbReference type="InterPro" id="IPR035892">
    <property type="entry name" value="C2_domain_sf"/>
</dbReference>
<dbReference type="EnsemblPlants" id="Pp3c7_19130V3.1">
    <property type="protein sequence ID" value="PAC:32925425.CDS.1"/>
    <property type="gene ID" value="Pp3c7_19130"/>
</dbReference>
<sequence length="135" mass="15199">MPAMGMQGDLEINVQNEKSGTGRRSCLMGRVVVPTNTVLSKPEAVRWYQLQKRGLFSQVKGDLRVNYTFPWGIRARQDDEAGEELRHLHGIPHHARRVSRRTDDEGTSGRRMEDEGAAAAAARECRKNKQIEGTL</sequence>
<proteinExistence type="predicted"/>
<feature type="compositionally biased region" description="Basic and acidic residues" evidence="1">
    <location>
        <begin position="123"/>
        <end position="135"/>
    </location>
</feature>
<gene>
    <name evidence="2" type="ORF">PHYPA_010563</name>
</gene>
<dbReference type="Gene3D" id="2.60.40.150">
    <property type="entry name" value="C2 domain"/>
    <property type="match status" value="1"/>
</dbReference>
<evidence type="ECO:0000256" key="1">
    <source>
        <dbReference type="SAM" id="MobiDB-lite"/>
    </source>
</evidence>
<name>A9RC36_PHYPA</name>
<dbReference type="EMBL" id="ABEU02000007">
    <property type="protein sequence ID" value="PNR51377.1"/>
    <property type="molecule type" value="Genomic_DNA"/>
</dbReference>
<evidence type="ECO:0000313" key="2">
    <source>
        <dbReference type="EMBL" id="PNR51377.1"/>
    </source>
</evidence>
<reference evidence="2 4" key="1">
    <citation type="journal article" date="2008" name="Science">
        <title>The Physcomitrella genome reveals evolutionary insights into the conquest of land by plants.</title>
        <authorList>
            <person name="Rensing S."/>
            <person name="Lang D."/>
            <person name="Zimmer A."/>
            <person name="Terry A."/>
            <person name="Salamov A."/>
            <person name="Shapiro H."/>
            <person name="Nishiyama T."/>
            <person name="Perroud P.-F."/>
            <person name="Lindquist E."/>
            <person name="Kamisugi Y."/>
            <person name="Tanahashi T."/>
            <person name="Sakakibara K."/>
            <person name="Fujita T."/>
            <person name="Oishi K."/>
            <person name="Shin-I T."/>
            <person name="Kuroki Y."/>
            <person name="Toyoda A."/>
            <person name="Suzuki Y."/>
            <person name="Hashimoto A."/>
            <person name="Yamaguchi K."/>
            <person name="Sugano A."/>
            <person name="Kohara Y."/>
            <person name="Fujiyama A."/>
            <person name="Anterola A."/>
            <person name="Aoki S."/>
            <person name="Ashton N."/>
            <person name="Barbazuk W.B."/>
            <person name="Barker E."/>
            <person name="Bennetzen J."/>
            <person name="Bezanilla M."/>
            <person name="Blankenship R."/>
            <person name="Cho S.H."/>
            <person name="Dutcher S."/>
            <person name="Estelle M."/>
            <person name="Fawcett J.A."/>
            <person name="Gundlach H."/>
            <person name="Hanada K."/>
            <person name="Heyl A."/>
            <person name="Hicks K.A."/>
            <person name="Hugh J."/>
            <person name="Lohr M."/>
            <person name="Mayer K."/>
            <person name="Melkozernov A."/>
            <person name="Murata T."/>
            <person name="Nelson D."/>
            <person name="Pils B."/>
            <person name="Prigge M."/>
            <person name="Reiss B."/>
            <person name="Renner T."/>
            <person name="Rombauts S."/>
            <person name="Rushton P."/>
            <person name="Sanderfoot A."/>
            <person name="Schween G."/>
            <person name="Shiu S.-H."/>
            <person name="Stueber K."/>
            <person name="Theodoulou F.L."/>
            <person name="Tu H."/>
            <person name="Van de Peer Y."/>
            <person name="Verrier P.J."/>
            <person name="Waters E."/>
            <person name="Wood A."/>
            <person name="Yang L."/>
            <person name="Cove D."/>
            <person name="Cuming A."/>
            <person name="Hasebe M."/>
            <person name="Lucas S."/>
            <person name="Mishler D.B."/>
            <person name="Reski R."/>
            <person name="Grigoriev I."/>
            <person name="Quatrano R.S."/>
            <person name="Boore J.L."/>
        </authorList>
    </citation>
    <scope>NUCLEOTIDE SEQUENCE [LARGE SCALE GENOMIC DNA]</scope>
    <source>
        <strain evidence="3 4">cv. Gransden 2004</strain>
    </source>
</reference>
<dbReference type="Proteomes" id="UP000006727">
    <property type="component" value="Chromosome 7"/>
</dbReference>
<organism evidence="2">
    <name type="scientific">Physcomitrium patens</name>
    <name type="common">Spreading-leaved earth moss</name>
    <name type="synonym">Physcomitrella patens</name>
    <dbReference type="NCBI Taxonomy" id="3218"/>
    <lineage>
        <taxon>Eukaryota</taxon>
        <taxon>Viridiplantae</taxon>
        <taxon>Streptophyta</taxon>
        <taxon>Embryophyta</taxon>
        <taxon>Bryophyta</taxon>
        <taxon>Bryophytina</taxon>
        <taxon>Bryopsida</taxon>
        <taxon>Funariidae</taxon>
        <taxon>Funariales</taxon>
        <taxon>Funariaceae</taxon>
        <taxon>Physcomitrium</taxon>
    </lineage>
</organism>
<keyword evidence="4" id="KW-1185">Reference proteome</keyword>
<dbReference type="HOGENOM" id="CLU_1889254_0_0_1"/>